<name>A0A1G2H6V5_9BACT</name>
<dbReference type="STRING" id="1802158.A2827_01685"/>
<proteinExistence type="predicted"/>
<gene>
    <name evidence="1" type="ORF">A2827_01685</name>
</gene>
<protein>
    <submittedName>
        <fullName evidence="1">Uncharacterized protein</fullName>
    </submittedName>
</protein>
<evidence type="ECO:0000313" key="1">
    <source>
        <dbReference type="EMBL" id="OGZ58192.1"/>
    </source>
</evidence>
<dbReference type="AlphaFoldDB" id="A0A1G2H6V5"/>
<dbReference type="Proteomes" id="UP000177932">
    <property type="component" value="Unassembled WGS sequence"/>
</dbReference>
<sequence>MEAVIAILANEGLLKTSEFINDLGIHNNMVGSDLLSKRLSVQRTDWVAIDPCSIRFNIKISERGRLMLKARGIIALDGAKKRAQELITLKKERLQALAQKTLANRVV</sequence>
<accession>A0A1G2H6V5</accession>
<organism evidence="1 2">
    <name type="scientific">Candidatus Spechtbacteria bacterium RIFCSPHIGHO2_01_FULL_43_30</name>
    <dbReference type="NCBI Taxonomy" id="1802158"/>
    <lineage>
        <taxon>Bacteria</taxon>
        <taxon>Candidatus Spechtiibacteriota</taxon>
    </lineage>
</organism>
<dbReference type="EMBL" id="MHOD01000013">
    <property type="protein sequence ID" value="OGZ58192.1"/>
    <property type="molecule type" value="Genomic_DNA"/>
</dbReference>
<reference evidence="1 2" key="1">
    <citation type="journal article" date="2016" name="Nat. Commun.">
        <title>Thousands of microbial genomes shed light on interconnected biogeochemical processes in an aquifer system.</title>
        <authorList>
            <person name="Anantharaman K."/>
            <person name="Brown C.T."/>
            <person name="Hug L.A."/>
            <person name="Sharon I."/>
            <person name="Castelle C.J."/>
            <person name="Probst A.J."/>
            <person name="Thomas B.C."/>
            <person name="Singh A."/>
            <person name="Wilkins M.J."/>
            <person name="Karaoz U."/>
            <person name="Brodie E.L."/>
            <person name="Williams K.H."/>
            <person name="Hubbard S.S."/>
            <person name="Banfield J.F."/>
        </authorList>
    </citation>
    <scope>NUCLEOTIDE SEQUENCE [LARGE SCALE GENOMIC DNA]</scope>
</reference>
<comment type="caution">
    <text evidence="1">The sequence shown here is derived from an EMBL/GenBank/DDBJ whole genome shotgun (WGS) entry which is preliminary data.</text>
</comment>
<evidence type="ECO:0000313" key="2">
    <source>
        <dbReference type="Proteomes" id="UP000177932"/>
    </source>
</evidence>